<evidence type="ECO:0008006" key="4">
    <source>
        <dbReference type="Google" id="ProtNLM"/>
    </source>
</evidence>
<organism evidence="2 3">
    <name type="scientific">Aquimarina algicola</name>
    <dbReference type="NCBI Taxonomy" id="2589995"/>
    <lineage>
        <taxon>Bacteria</taxon>
        <taxon>Pseudomonadati</taxon>
        <taxon>Bacteroidota</taxon>
        <taxon>Flavobacteriia</taxon>
        <taxon>Flavobacteriales</taxon>
        <taxon>Flavobacteriaceae</taxon>
        <taxon>Aquimarina</taxon>
    </lineage>
</organism>
<accession>A0A504J9W0</accession>
<comment type="caution">
    <text evidence="2">The sequence shown here is derived from an EMBL/GenBank/DDBJ whole genome shotgun (WGS) entry which is preliminary data.</text>
</comment>
<keyword evidence="1" id="KW-0732">Signal</keyword>
<sequence>MKKILFFLSICSVFSLTINAQGFGSASSRGPGEIDGFDPSAGGIGVIVTESSVENIKGHKYYEDNKEMASVYVNGDMKVKCMVRYNAVDDEVETTDNDKTYKMFKRDNIEIVLDKKGYRYKVFEEENQKKYYILFNKGKVSLALRPKKKIKLGVKAATNYEKDKPSRYVLQNDYFILTEEDKFIPVKFKKKEILAALSSKKDEVENFVSSKKLRFKKKEDLIKIIDHYNSL</sequence>
<dbReference type="EMBL" id="VFWZ01000004">
    <property type="protein sequence ID" value="TPN85312.1"/>
    <property type="molecule type" value="Genomic_DNA"/>
</dbReference>
<dbReference type="OrthoDB" id="978006at2"/>
<feature type="signal peptide" evidence="1">
    <location>
        <begin position="1"/>
        <end position="20"/>
    </location>
</feature>
<evidence type="ECO:0000313" key="2">
    <source>
        <dbReference type="EMBL" id="TPN85312.1"/>
    </source>
</evidence>
<evidence type="ECO:0000256" key="1">
    <source>
        <dbReference type="SAM" id="SignalP"/>
    </source>
</evidence>
<feature type="chain" id="PRO_5021290081" description="DUF4384 domain-containing protein" evidence="1">
    <location>
        <begin position="21"/>
        <end position="231"/>
    </location>
</feature>
<reference evidence="2 3" key="1">
    <citation type="submission" date="2019-06" db="EMBL/GenBank/DDBJ databases">
        <authorList>
            <person name="Meng X."/>
        </authorList>
    </citation>
    <scope>NUCLEOTIDE SEQUENCE [LARGE SCALE GENOMIC DNA]</scope>
    <source>
        <strain evidence="2 3">M625</strain>
    </source>
</reference>
<gene>
    <name evidence="2" type="ORF">FHK87_14930</name>
</gene>
<evidence type="ECO:0000313" key="3">
    <source>
        <dbReference type="Proteomes" id="UP000315540"/>
    </source>
</evidence>
<protein>
    <recommendedName>
        <fullName evidence="4">DUF4384 domain-containing protein</fullName>
    </recommendedName>
</protein>
<dbReference type="AlphaFoldDB" id="A0A504J9W0"/>
<dbReference type="RefSeq" id="WP_140594478.1">
    <property type="nucleotide sequence ID" value="NZ_VFWZ01000004.1"/>
</dbReference>
<dbReference type="Proteomes" id="UP000315540">
    <property type="component" value="Unassembled WGS sequence"/>
</dbReference>
<name>A0A504J9W0_9FLAO</name>
<keyword evidence="3" id="KW-1185">Reference proteome</keyword>
<proteinExistence type="predicted"/>